<dbReference type="RefSeq" id="XP_064075093.1">
    <property type="nucleotide sequence ID" value="XM_064219023.1"/>
</dbReference>
<reference evidence="2" key="1">
    <citation type="submission" date="2025-08" db="UniProtKB">
        <authorList>
            <consortium name="RefSeq"/>
        </authorList>
    </citation>
    <scope>IDENTIFICATION</scope>
    <source>
        <tissue evidence="2">Whole body</tissue>
    </source>
</reference>
<dbReference type="Proteomes" id="UP001652626">
    <property type="component" value="Chromosome 25"/>
</dbReference>
<gene>
    <name evidence="2" type="primary">LOC135194149</name>
</gene>
<organism evidence="1 2">
    <name type="scientific">Vanessa tameamea</name>
    <name type="common">Kamehameha butterfly</name>
    <dbReference type="NCBI Taxonomy" id="334116"/>
    <lineage>
        <taxon>Eukaryota</taxon>
        <taxon>Metazoa</taxon>
        <taxon>Ecdysozoa</taxon>
        <taxon>Arthropoda</taxon>
        <taxon>Hexapoda</taxon>
        <taxon>Insecta</taxon>
        <taxon>Pterygota</taxon>
        <taxon>Neoptera</taxon>
        <taxon>Endopterygota</taxon>
        <taxon>Lepidoptera</taxon>
        <taxon>Glossata</taxon>
        <taxon>Ditrysia</taxon>
        <taxon>Papilionoidea</taxon>
        <taxon>Nymphalidae</taxon>
        <taxon>Nymphalinae</taxon>
        <taxon>Vanessa</taxon>
    </lineage>
</organism>
<accession>A0ABM4AUX3</accession>
<protein>
    <submittedName>
        <fullName evidence="2">Uncharacterized protein LOC135194149</fullName>
    </submittedName>
</protein>
<sequence length="281" mass="32335">MKFKCIMTRDKIYTYLLIIYFELRRGYCFTNYQLFQGFDVGIYDSTATTDTTTTNRQNVTEIKSSPILSTSSLSLTTSTSAPTTLKYLHTTKSDNKKKHISNKTCFEEQPSNIGSYEVPTQRDIILFTKDLILNLFETYKRDAMSLLRDIKEVTKGTTSIEKNCKYNKTAYKQCVKLVSVQSEIITKSLVTSLEMKTVDIEDLTENTICNLSEMKKDPIPLIKLLAQETTMLKFALPGFLRLLNTCSTHCDKSQRTVNTKKPLRRMTDQDLVVKYFLTKKE</sequence>
<evidence type="ECO:0000313" key="2">
    <source>
        <dbReference type="RefSeq" id="XP_064075093.1"/>
    </source>
</evidence>
<keyword evidence="1" id="KW-1185">Reference proteome</keyword>
<evidence type="ECO:0000313" key="1">
    <source>
        <dbReference type="Proteomes" id="UP001652626"/>
    </source>
</evidence>
<proteinExistence type="predicted"/>
<name>A0ABM4AUX3_VANTA</name>
<dbReference type="GeneID" id="135194149"/>